<proteinExistence type="predicted"/>
<dbReference type="AlphaFoldDB" id="A0A549TIW4"/>
<protein>
    <recommendedName>
        <fullName evidence="4">Lytic murein transglycosylase</fullName>
    </recommendedName>
</protein>
<evidence type="ECO:0008006" key="4">
    <source>
        <dbReference type="Google" id="ProtNLM"/>
    </source>
</evidence>
<sequence length="86" mass="8906">MCRWTFADGATPLCPAGHLPLKGGDRQNGRPLAGQRARSGFFDCDGHGAGSRRSDAASPPWGDYPRRAEGLAGEARGHGSSGQAQG</sequence>
<feature type="region of interest" description="Disordered" evidence="1">
    <location>
        <begin position="1"/>
        <end position="86"/>
    </location>
</feature>
<gene>
    <name evidence="2" type="ORF">FNA46_00140</name>
</gene>
<evidence type="ECO:0000313" key="2">
    <source>
        <dbReference type="EMBL" id="TRL43500.1"/>
    </source>
</evidence>
<evidence type="ECO:0000256" key="1">
    <source>
        <dbReference type="SAM" id="MobiDB-lite"/>
    </source>
</evidence>
<organism evidence="2 3">
    <name type="scientific">Rhizobium straminoryzae</name>
    <dbReference type="NCBI Taxonomy" id="1387186"/>
    <lineage>
        <taxon>Bacteria</taxon>
        <taxon>Pseudomonadati</taxon>
        <taxon>Pseudomonadota</taxon>
        <taxon>Alphaproteobacteria</taxon>
        <taxon>Hyphomicrobiales</taxon>
        <taxon>Rhizobiaceae</taxon>
        <taxon>Rhizobium/Agrobacterium group</taxon>
        <taxon>Rhizobium</taxon>
    </lineage>
</organism>
<accession>A0A549TIW4</accession>
<dbReference type="EMBL" id="VJMG01000001">
    <property type="protein sequence ID" value="TRL43500.1"/>
    <property type="molecule type" value="Genomic_DNA"/>
</dbReference>
<comment type="caution">
    <text evidence="2">The sequence shown here is derived from an EMBL/GenBank/DDBJ whole genome shotgun (WGS) entry which is preliminary data.</text>
</comment>
<evidence type="ECO:0000313" key="3">
    <source>
        <dbReference type="Proteomes" id="UP000316801"/>
    </source>
</evidence>
<dbReference type="Proteomes" id="UP000316801">
    <property type="component" value="Unassembled WGS sequence"/>
</dbReference>
<keyword evidence="3" id="KW-1185">Reference proteome</keyword>
<reference evidence="2 3" key="1">
    <citation type="submission" date="2019-07" db="EMBL/GenBank/DDBJ databases">
        <title>Ln-dependent methylotrophs.</title>
        <authorList>
            <person name="Tani A."/>
        </authorList>
    </citation>
    <scope>NUCLEOTIDE SEQUENCE [LARGE SCALE GENOMIC DNA]</scope>
    <source>
        <strain evidence="2 3">SM12</strain>
    </source>
</reference>
<name>A0A549TIW4_9HYPH</name>